<keyword evidence="2 4" id="KW-0472">Membrane</keyword>
<dbReference type="PANTHER" id="PTHR30329:SF21">
    <property type="entry name" value="LIPOPROTEIN YIAD-RELATED"/>
    <property type="match status" value="1"/>
</dbReference>
<dbReference type="AlphaFoldDB" id="A0AAI8C2B8"/>
<keyword evidence="8" id="KW-0282">Flagellum</keyword>
<proteinExistence type="predicted"/>
<evidence type="ECO:0000256" key="4">
    <source>
        <dbReference type="PROSITE-ProRule" id="PRU00473"/>
    </source>
</evidence>
<dbReference type="InterPro" id="IPR050330">
    <property type="entry name" value="Bact_OuterMem_StrucFunc"/>
</dbReference>
<dbReference type="InterPro" id="IPR011990">
    <property type="entry name" value="TPR-like_helical_dom_sf"/>
</dbReference>
<feature type="compositionally biased region" description="Acidic residues" evidence="5">
    <location>
        <begin position="538"/>
        <end position="547"/>
    </location>
</feature>
<evidence type="ECO:0000313" key="8">
    <source>
        <dbReference type="EMBL" id="ALU24746.1"/>
    </source>
</evidence>
<dbReference type="GO" id="GO:0009279">
    <property type="term" value="C:cell outer membrane"/>
    <property type="evidence" value="ECO:0007669"/>
    <property type="project" value="UniProtKB-SubCell"/>
</dbReference>
<dbReference type="Gene3D" id="2.60.40.1120">
    <property type="entry name" value="Carboxypeptidase-like, regulatory domain"/>
    <property type="match status" value="1"/>
</dbReference>
<evidence type="ECO:0000256" key="3">
    <source>
        <dbReference type="ARBA" id="ARBA00023237"/>
    </source>
</evidence>
<protein>
    <submittedName>
        <fullName evidence="8">Flagellar motor protein MotB</fullName>
    </submittedName>
</protein>
<feature type="chain" id="PRO_5042612457" evidence="6">
    <location>
        <begin position="24"/>
        <end position="688"/>
    </location>
</feature>
<comment type="subcellular location">
    <subcellularLocation>
        <location evidence="1">Cell outer membrane</location>
    </subcellularLocation>
</comment>
<dbReference type="InterPro" id="IPR006664">
    <property type="entry name" value="OMP_bac"/>
</dbReference>
<evidence type="ECO:0000256" key="1">
    <source>
        <dbReference type="ARBA" id="ARBA00004442"/>
    </source>
</evidence>
<evidence type="ECO:0000256" key="6">
    <source>
        <dbReference type="SAM" id="SignalP"/>
    </source>
</evidence>
<evidence type="ECO:0000256" key="2">
    <source>
        <dbReference type="ARBA" id="ARBA00023136"/>
    </source>
</evidence>
<dbReference type="Gene3D" id="3.30.1330.60">
    <property type="entry name" value="OmpA-like domain"/>
    <property type="match status" value="1"/>
</dbReference>
<organism evidence="8 9">
    <name type="scientific">Myroides odoratimimus</name>
    <dbReference type="NCBI Taxonomy" id="76832"/>
    <lineage>
        <taxon>Bacteria</taxon>
        <taxon>Pseudomonadati</taxon>
        <taxon>Bacteroidota</taxon>
        <taxon>Flavobacteriia</taxon>
        <taxon>Flavobacteriales</taxon>
        <taxon>Flavobacteriaceae</taxon>
        <taxon>Myroides</taxon>
    </lineage>
</organism>
<dbReference type="InterPro" id="IPR008969">
    <property type="entry name" value="CarboxyPept-like_regulatory"/>
</dbReference>
<dbReference type="KEGG" id="mod:AS202_00395"/>
<keyword evidence="6" id="KW-0732">Signal</keyword>
<dbReference type="RefSeq" id="WP_058698999.1">
    <property type="nucleotide sequence ID" value="NZ_CP013690.1"/>
</dbReference>
<dbReference type="Proteomes" id="UP000069030">
    <property type="component" value="Chromosome"/>
</dbReference>
<feature type="domain" description="OmpA-like" evidence="7">
    <location>
        <begin position="567"/>
        <end position="688"/>
    </location>
</feature>
<keyword evidence="8" id="KW-0969">Cilium</keyword>
<keyword evidence="8" id="KW-0966">Cell projection</keyword>
<reference evidence="8 9" key="1">
    <citation type="journal article" date="2016" name="J. Zhejiang Univ. Sci. B">
        <title>Antibiotic resistance mechanisms of Myroides sp.</title>
        <authorList>
            <person name="Hu S."/>
            <person name="Yuan S."/>
            <person name="Qu H."/>
            <person name="Jiang T."/>
            <person name="Zhou Y."/>
            <person name="Wang M."/>
            <person name="Ming D."/>
        </authorList>
    </citation>
    <scope>NUCLEOTIDE SEQUENCE [LARGE SCALE GENOMIC DNA]</scope>
    <source>
        <strain evidence="8 9">PR63039</strain>
    </source>
</reference>
<dbReference type="PRINTS" id="PR01021">
    <property type="entry name" value="OMPADOMAIN"/>
</dbReference>
<dbReference type="CDD" id="cd07185">
    <property type="entry name" value="OmpA_C-like"/>
    <property type="match status" value="1"/>
</dbReference>
<dbReference type="PANTHER" id="PTHR30329">
    <property type="entry name" value="STATOR ELEMENT OF FLAGELLAR MOTOR COMPLEX"/>
    <property type="match status" value="1"/>
</dbReference>
<dbReference type="Gene3D" id="1.25.40.10">
    <property type="entry name" value="Tetratricopeptide repeat domain"/>
    <property type="match status" value="1"/>
</dbReference>
<dbReference type="SUPFAM" id="SSF49464">
    <property type="entry name" value="Carboxypeptidase regulatory domain-like"/>
    <property type="match status" value="1"/>
</dbReference>
<dbReference type="SUPFAM" id="SSF82171">
    <property type="entry name" value="DPP6 N-terminal domain-like"/>
    <property type="match status" value="1"/>
</dbReference>
<gene>
    <name evidence="8" type="ORF">AS202_00395</name>
</gene>
<dbReference type="EMBL" id="CP013690">
    <property type="protein sequence ID" value="ALU24746.1"/>
    <property type="molecule type" value="Genomic_DNA"/>
</dbReference>
<dbReference type="InterPro" id="IPR036737">
    <property type="entry name" value="OmpA-like_sf"/>
</dbReference>
<dbReference type="Pfam" id="PF07676">
    <property type="entry name" value="PD40"/>
    <property type="match status" value="2"/>
</dbReference>
<evidence type="ECO:0000313" key="9">
    <source>
        <dbReference type="Proteomes" id="UP000069030"/>
    </source>
</evidence>
<keyword evidence="3" id="KW-0998">Cell outer membrane</keyword>
<dbReference type="SUPFAM" id="SSF48452">
    <property type="entry name" value="TPR-like"/>
    <property type="match status" value="1"/>
</dbReference>
<name>A0AAI8C2B8_9FLAO</name>
<dbReference type="Pfam" id="PF00691">
    <property type="entry name" value="OmpA"/>
    <property type="match status" value="1"/>
</dbReference>
<evidence type="ECO:0000256" key="5">
    <source>
        <dbReference type="SAM" id="MobiDB-lite"/>
    </source>
</evidence>
<dbReference type="InterPro" id="IPR011659">
    <property type="entry name" value="WD40"/>
</dbReference>
<feature type="signal peptide" evidence="6">
    <location>
        <begin position="1"/>
        <end position="23"/>
    </location>
</feature>
<dbReference type="SUPFAM" id="SSF103088">
    <property type="entry name" value="OmpA-like"/>
    <property type="match status" value="1"/>
</dbReference>
<dbReference type="Pfam" id="PF13620">
    <property type="entry name" value="CarboxypepD_reg"/>
    <property type="match status" value="1"/>
</dbReference>
<sequence>MKKNIYKIGIATLFGMFSTFGIAQNSYVKKANSQIEKMAYADAIKTYEKLLSKKGEKNTEILSNLSKAYYENGMYLEANHWYSILFEDVKTPEGITDIDAFYKYVQTIRTTGDYVLANAKMDLLADKAPEDGRIKKYLSDPNYLEEVNTNRDGYRVKLLNSVNTGGSEYGAALYKGEIVYASSANKKGKHKGVHNWTNDPYTKLYSAPVRIDGNIGEVKPFAKKIDGNFNEANAIFTADSRAMYFSSNNREDKNVRYSDGTLLVSLYRAYSFGNGLWGDVEKLSINLDNANTASPALSPDQDWLYFSSDRPGGYGQSDLYRVRLFRDGTLGTPESLGNKINTEGRESFPFVSTDNVLYFASDGHPGLGGLDLYGVQIYDDGSFGEVVNLGNSINSSYDDFAMYLDPEAKFGFITSNRPNGNGKDDLYFVRMKEGTELNIAQEIRGRVTDKTTKRPILDAFVFLYDSKHRMIEEIEVDKRGEYSFKDVKVNRDYYVAVKAKGYKSEEVSVEDVNKDDSIEVDFELERSKPFSSKNYPTYDDDEDEYGYDDNYYGEPKRKNKGNPRIGDDLGKLTDLAPIYFNNDSSVIRSDAQLELSKVASIMMTNPSLKLEVRSFTSSVGPDEYNLRLSERRADQTVDWLVRQGVNRLRLRGVGYGERGIINRCKNNVPCSEREHQENRRSEFIITDL</sequence>
<evidence type="ECO:0000259" key="7">
    <source>
        <dbReference type="PROSITE" id="PS51123"/>
    </source>
</evidence>
<feature type="region of interest" description="Disordered" evidence="5">
    <location>
        <begin position="531"/>
        <end position="565"/>
    </location>
</feature>
<dbReference type="PROSITE" id="PS51123">
    <property type="entry name" value="OMPA_2"/>
    <property type="match status" value="1"/>
</dbReference>
<accession>A0AAI8C2B8</accession>
<dbReference type="InterPro" id="IPR006665">
    <property type="entry name" value="OmpA-like"/>
</dbReference>